<name>A0A7W7ZCT2_9BACT</name>
<keyword evidence="2" id="KW-0238">DNA-binding</keyword>
<sequence length="340" mass="35489">MKQFGGVAGCMAVALMAVQAVAQQGPYKVLSTTKVGGEGGFDYVYADSASRKLYVPRMGTEGAVAVFDLDSLKQVDSIVKTSGHGVAVAAGHGFASSSPVAMWDAKSLAPIKTIDVKGRPDGIFADKFNDRVYVFSHVDPNATVIDAKDGAVLGTIDLGGAPEQAVSDGKGRVYVAIEDKGKVAVIDAKTMTVATNFELQGKGDGCAGLAIDVKHEILFAACREPQAMVVLSAKDGKIITTLPIGKGTDGAVFNPETNEVFSSQGDGTMTIVKEESATSFSVEENLTTMPRAKTLTLDAKTNKLYLISAEFGAAPPPEPGQKYSRPPMVPGSFSILTVSK</sequence>
<protein>
    <submittedName>
        <fullName evidence="2">DNA-binding beta-propeller fold protein YncE</fullName>
    </submittedName>
</protein>
<accession>A0A7W7ZCT2</accession>
<evidence type="ECO:0000313" key="2">
    <source>
        <dbReference type="EMBL" id="MBB5057564.1"/>
    </source>
</evidence>
<dbReference type="AlphaFoldDB" id="A0A7W7ZCT2"/>
<dbReference type="InterPro" id="IPR051200">
    <property type="entry name" value="Host-pathogen_enzymatic-act"/>
</dbReference>
<evidence type="ECO:0000313" key="3">
    <source>
        <dbReference type="Proteomes" id="UP000540989"/>
    </source>
</evidence>
<dbReference type="PANTHER" id="PTHR47197">
    <property type="entry name" value="PROTEIN NIRF"/>
    <property type="match status" value="1"/>
</dbReference>
<gene>
    <name evidence="2" type="ORF">HDF16_002270</name>
</gene>
<organism evidence="2 3">
    <name type="scientific">Granulicella aggregans</name>
    <dbReference type="NCBI Taxonomy" id="474949"/>
    <lineage>
        <taxon>Bacteria</taxon>
        <taxon>Pseudomonadati</taxon>
        <taxon>Acidobacteriota</taxon>
        <taxon>Terriglobia</taxon>
        <taxon>Terriglobales</taxon>
        <taxon>Acidobacteriaceae</taxon>
        <taxon>Granulicella</taxon>
    </lineage>
</organism>
<keyword evidence="1" id="KW-0732">Signal</keyword>
<dbReference type="InterPro" id="IPR011048">
    <property type="entry name" value="Haem_d1_sf"/>
</dbReference>
<feature type="chain" id="PRO_5031204872" evidence="1">
    <location>
        <begin position="23"/>
        <end position="340"/>
    </location>
</feature>
<dbReference type="InterPro" id="IPR015943">
    <property type="entry name" value="WD40/YVTN_repeat-like_dom_sf"/>
</dbReference>
<proteinExistence type="predicted"/>
<comment type="caution">
    <text evidence="2">The sequence shown here is derived from an EMBL/GenBank/DDBJ whole genome shotgun (WGS) entry which is preliminary data.</text>
</comment>
<dbReference type="PANTHER" id="PTHR47197:SF3">
    <property type="entry name" value="DIHYDRO-HEME D1 DEHYDROGENASE"/>
    <property type="match status" value="1"/>
</dbReference>
<dbReference type="Gene3D" id="2.130.10.10">
    <property type="entry name" value="YVTN repeat-like/Quinoprotein amine dehydrogenase"/>
    <property type="match status" value="2"/>
</dbReference>
<dbReference type="Proteomes" id="UP000540989">
    <property type="component" value="Unassembled WGS sequence"/>
</dbReference>
<reference evidence="2 3" key="1">
    <citation type="submission" date="2020-08" db="EMBL/GenBank/DDBJ databases">
        <title>Genomic Encyclopedia of Type Strains, Phase IV (KMG-V): Genome sequencing to study the core and pangenomes of soil and plant-associated prokaryotes.</title>
        <authorList>
            <person name="Whitman W."/>
        </authorList>
    </citation>
    <scope>NUCLEOTIDE SEQUENCE [LARGE SCALE GENOMIC DNA]</scope>
    <source>
        <strain evidence="2 3">M8UP14</strain>
    </source>
</reference>
<feature type="signal peptide" evidence="1">
    <location>
        <begin position="1"/>
        <end position="22"/>
    </location>
</feature>
<dbReference type="EMBL" id="JACHIP010000003">
    <property type="protein sequence ID" value="MBB5057564.1"/>
    <property type="molecule type" value="Genomic_DNA"/>
</dbReference>
<dbReference type="RefSeq" id="WP_221312678.1">
    <property type="nucleotide sequence ID" value="NZ_JACHIP010000003.1"/>
</dbReference>
<dbReference type="SUPFAM" id="SSF51004">
    <property type="entry name" value="C-terminal (heme d1) domain of cytochrome cd1-nitrite reductase"/>
    <property type="match status" value="1"/>
</dbReference>
<keyword evidence="3" id="KW-1185">Reference proteome</keyword>
<dbReference type="GO" id="GO:0003677">
    <property type="term" value="F:DNA binding"/>
    <property type="evidence" value="ECO:0007669"/>
    <property type="project" value="UniProtKB-KW"/>
</dbReference>
<evidence type="ECO:0000256" key="1">
    <source>
        <dbReference type="SAM" id="SignalP"/>
    </source>
</evidence>